<organism evidence="1 2">
    <name type="scientific">Ancylostoma duodenale</name>
    <dbReference type="NCBI Taxonomy" id="51022"/>
    <lineage>
        <taxon>Eukaryota</taxon>
        <taxon>Metazoa</taxon>
        <taxon>Ecdysozoa</taxon>
        <taxon>Nematoda</taxon>
        <taxon>Chromadorea</taxon>
        <taxon>Rhabditida</taxon>
        <taxon>Rhabditina</taxon>
        <taxon>Rhabditomorpha</taxon>
        <taxon>Strongyloidea</taxon>
        <taxon>Ancylostomatidae</taxon>
        <taxon>Ancylostomatinae</taxon>
        <taxon>Ancylostoma</taxon>
    </lineage>
</organism>
<evidence type="ECO:0000313" key="2">
    <source>
        <dbReference type="Proteomes" id="UP000054047"/>
    </source>
</evidence>
<dbReference type="EMBL" id="KN740323">
    <property type="protein sequence ID" value="KIH53812.1"/>
    <property type="molecule type" value="Genomic_DNA"/>
</dbReference>
<dbReference type="OrthoDB" id="5861107at2759"/>
<protein>
    <submittedName>
        <fullName evidence="1">Uncharacterized protein</fullName>
    </submittedName>
</protein>
<accession>A0A0C2CVC8</accession>
<name>A0A0C2CVC8_9BILA</name>
<proteinExistence type="predicted"/>
<sequence length="109" mass="12245">MESLGHMGPRMDHWQTPSRNTIENILRCAINQMKAGGKVVCAWTPVVERNCVDWYAMTDLWVFIDDTLKKCAGIGQVFTTKKNHVKQGRVFLESGAPEGVHSTTIPTKE</sequence>
<reference evidence="1 2" key="1">
    <citation type="submission" date="2013-12" db="EMBL/GenBank/DDBJ databases">
        <title>Draft genome of the parsitic nematode Ancylostoma duodenale.</title>
        <authorList>
            <person name="Mitreva M."/>
        </authorList>
    </citation>
    <scope>NUCLEOTIDE SEQUENCE [LARGE SCALE GENOMIC DNA]</scope>
    <source>
        <strain evidence="1 2">Zhejiang</strain>
    </source>
</reference>
<dbReference type="Proteomes" id="UP000054047">
    <property type="component" value="Unassembled WGS sequence"/>
</dbReference>
<gene>
    <name evidence="1" type="ORF">ANCDUO_16048</name>
</gene>
<evidence type="ECO:0000313" key="1">
    <source>
        <dbReference type="EMBL" id="KIH53812.1"/>
    </source>
</evidence>
<keyword evidence="2" id="KW-1185">Reference proteome</keyword>
<dbReference type="AlphaFoldDB" id="A0A0C2CVC8"/>